<keyword evidence="9 12" id="KW-1133">Transmembrane helix</keyword>
<keyword evidence="10" id="KW-0482">Metalloprotease</keyword>
<evidence type="ECO:0000313" key="16">
    <source>
        <dbReference type="Proteomes" id="UP001157109"/>
    </source>
</evidence>
<keyword evidence="6" id="KW-0479">Metal-binding</keyword>
<evidence type="ECO:0000256" key="1">
    <source>
        <dbReference type="ARBA" id="ARBA00001947"/>
    </source>
</evidence>
<comment type="cofactor">
    <cofactor evidence="1">
        <name>Zn(2+)</name>
        <dbReference type="ChEBI" id="CHEBI:29105"/>
    </cofactor>
</comment>
<keyword evidence="8" id="KW-0862">Zinc</keyword>
<evidence type="ECO:0000256" key="3">
    <source>
        <dbReference type="ARBA" id="ARBA00007931"/>
    </source>
</evidence>
<comment type="subcellular location">
    <subcellularLocation>
        <location evidence="2">Membrane</location>
        <topology evidence="2">Multi-pass membrane protein</topology>
    </subcellularLocation>
</comment>
<accession>A0ABQ6HNN5</accession>
<comment type="caution">
    <text evidence="14">The sequence shown here is derived from an EMBL/GenBank/DDBJ whole genome shotgun (WGS) entry which is preliminary data.</text>
</comment>
<keyword evidence="5 12" id="KW-0812">Transmembrane</keyword>
<feature type="transmembrane region" description="Helical" evidence="12">
    <location>
        <begin position="33"/>
        <end position="52"/>
    </location>
</feature>
<evidence type="ECO:0000256" key="7">
    <source>
        <dbReference type="ARBA" id="ARBA00022801"/>
    </source>
</evidence>
<reference evidence="16" key="2">
    <citation type="journal article" date="2019" name="Int. J. Syst. Evol. Microbiol.">
        <title>The Global Catalogue of Microorganisms (GCM) 10K type strain sequencing project: providing services to taxonomists for standard genome sequencing and annotation.</title>
        <authorList>
            <consortium name="The Broad Institute Genomics Platform"/>
            <consortium name="The Broad Institute Genome Sequencing Center for Infectious Disease"/>
            <person name="Wu L."/>
            <person name="Ma J."/>
        </authorList>
    </citation>
    <scope>NUCLEOTIDE SEQUENCE [LARGE SCALE GENOMIC DNA]</scope>
    <source>
        <strain evidence="16">NBRC 105830</strain>
    </source>
</reference>
<dbReference type="PANTHER" id="PTHR39188">
    <property type="entry name" value="MEMBRANE-ASSOCIATED ZINC METALLOPROTEASE M50B"/>
    <property type="match status" value="1"/>
</dbReference>
<evidence type="ECO:0000256" key="2">
    <source>
        <dbReference type="ARBA" id="ARBA00004141"/>
    </source>
</evidence>
<comment type="similarity">
    <text evidence="3">Belongs to the peptidase M50B family.</text>
</comment>
<feature type="domain" description="Peptidase M50" evidence="13">
    <location>
        <begin position="126"/>
        <end position="165"/>
    </location>
</feature>
<evidence type="ECO:0000256" key="9">
    <source>
        <dbReference type="ARBA" id="ARBA00022989"/>
    </source>
</evidence>
<evidence type="ECO:0000256" key="6">
    <source>
        <dbReference type="ARBA" id="ARBA00022723"/>
    </source>
</evidence>
<dbReference type="PANTHER" id="PTHR39188:SF3">
    <property type="entry name" value="STAGE IV SPORULATION PROTEIN FB"/>
    <property type="match status" value="1"/>
</dbReference>
<evidence type="ECO:0000256" key="12">
    <source>
        <dbReference type="SAM" id="Phobius"/>
    </source>
</evidence>
<dbReference type="EMBL" id="BSUJ01000002">
    <property type="protein sequence ID" value="GMA22041.1"/>
    <property type="molecule type" value="Genomic_DNA"/>
</dbReference>
<evidence type="ECO:0000256" key="4">
    <source>
        <dbReference type="ARBA" id="ARBA00022670"/>
    </source>
</evidence>
<proteinExistence type="inferred from homology"/>
<evidence type="ECO:0000313" key="14">
    <source>
        <dbReference type="EMBL" id="GMA19745.1"/>
    </source>
</evidence>
<evidence type="ECO:0000313" key="15">
    <source>
        <dbReference type="EMBL" id="GMA22041.1"/>
    </source>
</evidence>
<gene>
    <name evidence="14" type="ORF">GCM10025862_17660</name>
    <name evidence="15" type="ORF">GCM10025862_40620</name>
</gene>
<dbReference type="RefSeq" id="WP_284284484.1">
    <property type="nucleotide sequence ID" value="NZ_BSUJ01000001.1"/>
</dbReference>
<sequence>MPIYLGRSWPIIAVVIVATFGPQLAYRRPDLGSTVYAIALGYALLLLVSVLAHEAAHALMALRFGHRVDRVVADLWGGHTAYQADDNTPGRSAAVAVVGPLANAALAAIAYLVWPLTEPGGIASLLVGAMLYANGFVALFNLLPGLPLDGGWLVDSLVWRITGNRTTGLLVAGWSGRVLTVLVVLWWLVLPLARGARPSLFTLLWAVLIGGFLWQGASASIRTAKVRRLVDTVRVRDVVRPAVIVPERTTVAQALETPAPGAFLLVAGPDGRPHSLITGAVADVPEHARATTPVSAAAMVLPDPAVAPGPDGGWLDGPVTELLSRMQSAGAGAIAVEVVPGQWGVVLEEDVVQAISVR</sequence>
<protein>
    <submittedName>
        <fullName evidence="14">Peptidase M50</fullName>
    </submittedName>
</protein>
<evidence type="ECO:0000256" key="10">
    <source>
        <dbReference type="ARBA" id="ARBA00023049"/>
    </source>
</evidence>
<dbReference type="InterPro" id="IPR008915">
    <property type="entry name" value="Peptidase_M50"/>
</dbReference>
<evidence type="ECO:0000256" key="11">
    <source>
        <dbReference type="ARBA" id="ARBA00023136"/>
    </source>
</evidence>
<feature type="domain" description="Peptidase M50" evidence="13">
    <location>
        <begin position="43"/>
        <end position="114"/>
    </location>
</feature>
<feature type="transmembrane region" description="Helical" evidence="12">
    <location>
        <begin position="125"/>
        <end position="146"/>
    </location>
</feature>
<keyword evidence="4" id="KW-0645">Protease</keyword>
<keyword evidence="7" id="KW-0378">Hydrolase</keyword>
<evidence type="ECO:0000256" key="8">
    <source>
        <dbReference type="ARBA" id="ARBA00022833"/>
    </source>
</evidence>
<feature type="transmembrane region" description="Helical" evidence="12">
    <location>
        <begin position="200"/>
        <end position="217"/>
    </location>
</feature>
<evidence type="ECO:0000256" key="5">
    <source>
        <dbReference type="ARBA" id="ARBA00022692"/>
    </source>
</evidence>
<dbReference type="EMBL" id="BSUJ01000001">
    <property type="protein sequence ID" value="GMA19745.1"/>
    <property type="molecule type" value="Genomic_DNA"/>
</dbReference>
<organism evidence="14 16">
    <name type="scientific">Arsenicicoccus piscis</name>
    <dbReference type="NCBI Taxonomy" id="673954"/>
    <lineage>
        <taxon>Bacteria</taxon>
        <taxon>Bacillati</taxon>
        <taxon>Actinomycetota</taxon>
        <taxon>Actinomycetes</taxon>
        <taxon>Micrococcales</taxon>
        <taxon>Intrasporangiaceae</taxon>
        <taxon>Arsenicicoccus</taxon>
    </lineage>
</organism>
<dbReference type="Pfam" id="PF02163">
    <property type="entry name" value="Peptidase_M50"/>
    <property type="match status" value="2"/>
</dbReference>
<keyword evidence="16" id="KW-1185">Reference proteome</keyword>
<reference evidence="14" key="3">
    <citation type="submission" date="2023-02" db="EMBL/GenBank/DDBJ databases">
        <authorList>
            <person name="Sun Q."/>
            <person name="Mori K."/>
        </authorList>
    </citation>
    <scope>NUCLEOTIDE SEQUENCE</scope>
    <source>
        <strain evidence="14">NBRC 105830</strain>
    </source>
</reference>
<feature type="transmembrane region" description="Helical" evidence="12">
    <location>
        <begin position="6"/>
        <end position="26"/>
    </location>
</feature>
<feature type="transmembrane region" description="Helical" evidence="12">
    <location>
        <begin position="93"/>
        <end position="113"/>
    </location>
</feature>
<keyword evidence="11 12" id="KW-0472">Membrane</keyword>
<feature type="transmembrane region" description="Helical" evidence="12">
    <location>
        <begin position="166"/>
        <end position="188"/>
    </location>
</feature>
<dbReference type="Proteomes" id="UP001157109">
    <property type="component" value="Unassembled WGS sequence"/>
</dbReference>
<reference evidence="14" key="1">
    <citation type="journal article" date="2014" name="Int. J. Syst. Evol. Microbiol.">
        <title>Complete genome of a new Firmicutes species belonging to the dominant human colonic microbiota ('Ruminococcus bicirculans') reveals two chromosomes and a selective capacity to utilize plant glucans.</title>
        <authorList>
            <consortium name="NISC Comparative Sequencing Program"/>
            <person name="Wegmann U."/>
            <person name="Louis P."/>
            <person name="Goesmann A."/>
            <person name="Henrissat B."/>
            <person name="Duncan S.H."/>
            <person name="Flint H.J."/>
        </authorList>
    </citation>
    <scope>NUCLEOTIDE SEQUENCE</scope>
    <source>
        <strain evidence="14">NBRC 105830</strain>
    </source>
</reference>
<name>A0ABQ6HNN5_9MICO</name>
<evidence type="ECO:0000259" key="13">
    <source>
        <dbReference type="Pfam" id="PF02163"/>
    </source>
</evidence>